<keyword evidence="2" id="KW-1185">Reference proteome</keyword>
<gene>
    <name evidence="1" type="ORF">NG799_10725</name>
</gene>
<protein>
    <submittedName>
        <fullName evidence="1">Uncharacterized protein</fullName>
    </submittedName>
</protein>
<organism evidence="1 2">
    <name type="scientific">Laspinema palackyanum D2a</name>
    <dbReference type="NCBI Taxonomy" id="2953684"/>
    <lineage>
        <taxon>Bacteria</taxon>
        <taxon>Bacillati</taxon>
        <taxon>Cyanobacteriota</taxon>
        <taxon>Cyanophyceae</taxon>
        <taxon>Oscillatoriophycideae</taxon>
        <taxon>Oscillatoriales</taxon>
        <taxon>Laspinemataceae</taxon>
        <taxon>Laspinema</taxon>
        <taxon>Laspinema palackyanum</taxon>
    </lineage>
</organism>
<accession>A0ABT2MPY2</accession>
<evidence type="ECO:0000313" key="1">
    <source>
        <dbReference type="EMBL" id="MCT7966807.1"/>
    </source>
</evidence>
<evidence type="ECO:0000313" key="2">
    <source>
        <dbReference type="Proteomes" id="UP001525890"/>
    </source>
</evidence>
<dbReference type="RefSeq" id="WP_368006433.1">
    <property type="nucleotide sequence ID" value="NZ_JAMXFF010000013.1"/>
</dbReference>
<dbReference type="EMBL" id="JAMXFF010000013">
    <property type="protein sequence ID" value="MCT7966807.1"/>
    <property type="molecule type" value="Genomic_DNA"/>
</dbReference>
<reference evidence="1 2" key="1">
    <citation type="journal article" date="2022" name="Front. Microbiol.">
        <title>High genomic differentiation and limited gene flow indicate recent cryptic speciation within the genus Laspinema (cyanobacteria).</title>
        <authorList>
            <person name="Stanojkovic A."/>
            <person name="Skoupy S."/>
            <person name="Skaloud P."/>
            <person name="Dvorak P."/>
        </authorList>
    </citation>
    <scope>NUCLEOTIDE SEQUENCE [LARGE SCALE GENOMIC DNA]</scope>
    <source>
        <strain evidence="1 2">D2a</strain>
    </source>
</reference>
<proteinExistence type="predicted"/>
<comment type="caution">
    <text evidence="1">The sequence shown here is derived from an EMBL/GenBank/DDBJ whole genome shotgun (WGS) entry which is preliminary data.</text>
</comment>
<dbReference type="Proteomes" id="UP001525890">
    <property type="component" value="Unassembled WGS sequence"/>
</dbReference>
<sequence length="69" mass="7696">MNTPLVNALFQLIHSLSPEDRAALEEKLFFDNAYPSTPEAINLALHSSSFDFLNEEPDLYTLDDGEPIG</sequence>
<name>A0ABT2MPY2_9CYAN</name>